<accession>A0ABZ1D3U6</accession>
<organism evidence="1 2">
    <name type="scientific">Kwoniella shivajii</name>
    <dbReference type="NCBI Taxonomy" id="564305"/>
    <lineage>
        <taxon>Eukaryota</taxon>
        <taxon>Fungi</taxon>
        <taxon>Dikarya</taxon>
        <taxon>Basidiomycota</taxon>
        <taxon>Agaricomycotina</taxon>
        <taxon>Tremellomycetes</taxon>
        <taxon>Tremellales</taxon>
        <taxon>Cryptococcaceae</taxon>
        <taxon>Kwoniella</taxon>
    </lineage>
</organism>
<keyword evidence="2" id="KW-1185">Reference proteome</keyword>
<dbReference type="Proteomes" id="UP001329825">
    <property type="component" value="Chromosome 6"/>
</dbReference>
<sequence length="142" mass="16025">MTWTKITIASNRHEMWISGCQAIFAGFVSSAIETGVPPAIKDFWTTDQAILLEATLMEILHSDLMKLASARYCDPLGKENDKLALQMILYDILSSTHNKYTKPISCPANIVESIDQRWAMTKAGRETFRLRLDLPKRSDFSA</sequence>
<dbReference type="RefSeq" id="XP_062792815.1">
    <property type="nucleotide sequence ID" value="XM_062936764.1"/>
</dbReference>
<protein>
    <submittedName>
        <fullName evidence="1">Uncharacterized protein</fullName>
    </submittedName>
</protein>
<name>A0ABZ1D3U6_9TREE</name>
<evidence type="ECO:0000313" key="1">
    <source>
        <dbReference type="EMBL" id="WRT68075.1"/>
    </source>
</evidence>
<dbReference type="EMBL" id="CP141886">
    <property type="protein sequence ID" value="WRT68075.1"/>
    <property type="molecule type" value="Genomic_DNA"/>
</dbReference>
<dbReference type="GeneID" id="87957181"/>
<gene>
    <name evidence="1" type="ORF">IL334_005050</name>
</gene>
<evidence type="ECO:0000313" key="2">
    <source>
        <dbReference type="Proteomes" id="UP001329825"/>
    </source>
</evidence>
<proteinExistence type="predicted"/>
<reference evidence="1 2" key="1">
    <citation type="submission" date="2024-01" db="EMBL/GenBank/DDBJ databases">
        <title>Comparative genomics of Cryptococcus and Kwoniella reveals pathogenesis evolution and contrasting modes of karyotype evolution via chromosome fusion or intercentromeric recombination.</title>
        <authorList>
            <person name="Coelho M.A."/>
            <person name="David-Palma M."/>
            <person name="Shea T."/>
            <person name="Bowers K."/>
            <person name="McGinley-Smith S."/>
            <person name="Mohammad A.W."/>
            <person name="Gnirke A."/>
            <person name="Yurkov A.M."/>
            <person name="Nowrousian M."/>
            <person name="Sun S."/>
            <person name="Cuomo C.A."/>
            <person name="Heitman J."/>
        </authorList>
    </citation>
    <scope>NUCLEOTIDE SEQUENCE [LARGE SCALE GENOMIC DNA]</scope>
    <source>
        <strain evidence="1">CBS 11374</strain>
    </source>
</reference>